<dbReference type="PROSITE" id="PS50164">
    <property type="entry name" value="GIY_YIG"/>
    <property type="match status" value="1"/>
</dbReference>
<dbReference type="CDD" id="cd10448">
    <property type="entry name" value="GIY-YIG_unchar_3"/>
    <property type="match status" value="1"/>
</dbReference>
<gene>
    <name evidence="3" type="ORF">B7H23_08815</name>
</gene>
<dbReference type="Gene3D" id="3.40.1440.10">
    <property type="entry name" value="GIY-YIG endonuclease"/>
    <property type="match status" value="1"/>
</dbReference>
<dbReference type="InterPro" id="IPR035901">
    <property type="entry name" value="GIY-YIG_endonuc_sf"/>
</dbReference>
<evidence type="ECO:0000313" key="3">
    <source>
        <dbReference type="EMBL" id="OXT00256.1"/>
    </source>
</evidence>
<feature type="domain" description="GIY-YIG" evidence="2">
    <location>
        <begin position="1"/>
        <end position="87"/>
    </location>
</feature>
<accession>A0A231UY59</accession>
<comment type="caution">
    <text evidence="3">The sequence shown here is derived from an EMBL/GenBank/DDBJ whole genome shotgun (WGS) entry which is preliminary data.</text>
</comment>
<protein>
    <submittedName>
        <fullName evidence="3">Excinuclease ABC subunit C</fullName>
    </submittedName>
</protein>
<dbReference type="Proteomes" id="UP000215405">
    <property type="component" value="Unassembled WGS sequence"/>
</dbReference>
<dbReference type="InterPro" id="IPR000305">
    <property type="entry name" value="GIY-YIG_endonuc"/>
</dbReference>
<dbReference type="InterPro" id="IPR050190">
    <property type="entry name" value="UPF0213_domain"/>
</dbReference>
<evidence type="ECO:0000256" key="1">
    <source>
        <dbReference type="ARBA" id="ARBA00007435"/>
    </source>
</evidence>
<reference evidence="4" key="1">
    <citation type="journal article" date="2017" name="Int. J. Syst. Evol. Microbiol.">
        <title>Notoacmeibacter marinus gen. nov., sp. nov., isolated from the gut of a limpet and proposal of Notoacmeibacteraceae fam. nov. in the order Rhizobiales of the class Alphaproteobacteria.</title>
        <authorList>
            <person name="Huang Z."/>
            <person name="Guo F."/>
            <person name="Lai Q."/>
        </authorList>
    </citation>
    <scope>NUCLEOTIDE SEQUENCE [LARGE SCALE GENOMIC DNA]</scope>
    <source>
        <strain evidence="4">XMTR2A4</strain>
    </source>
</reference>
<dbReference type="SUPFAM" id="SSF82771">
    <property type="entry name" value="GIY-YIG endonuclease"/>
    <property type="match status" value="1"/>
</dbReference>
<name>A0A231UY59_9HYPH</name>
<proteinExistence type="inferred from homology"/>
<keyword evidence="4" id="KW-1185">Reference proteome</keyword>
<evidence type="ECO:0000313" key="4">
    <source>
        <dbReference type="Proteomes" id="UP000215405"/>
    </source>
</evidence>
<dbReference type="AlphaFoldDB" id="A0A231UY59"/>
<dbReference type="RefSeq" id="WP_094077081.1">
    <property type="nucleotide sequence ID" value="NZ_NBYO01000002.1"/>
</dbReference>
<dbReference type="PANTHER" id="PTHR34477">
    <property type="entry name" value="UPF0213 PROTEIN YHBQ"/>
    <property type="match status" value="1"/>
</dbReference>
<evidence type="ECO:0000259" key="2">
    <source>
        <dbReference type="PROSITE" id="PS50164"/>
    </source>
</evidence>
<dbReference type="PANTHER" id="PTHR34477:SF5">
    <property type="entry name" value="BSL5627 PROTEIN"/>
    <property type="match status" value="1"/>
</dbReference>
<dbReference type="Pfam" id="PF01541">
    <property type="entry name" value="GIY-YIG"/>
    <property type="match status" value="1"/>
</dbReference>
<comment type="similarity">
    <text evidence="1">Belongs to the UPF0213 family.</text>
</comment>
<dbReference type="SMART" id="SM00465">
    <property type="entry name" value="GIYc"/>
    <property type="match status" value="1"/>
</dbReference>
<organism evidence="3 4">
    <name type="scientific">Notoacmeibacter marinus</name>
    <dbReference type="NCBI Taxonomy" id="1876515"/>
    <lineage>
        <taxon>Bacteria</taxon>
        <taxon>Pseudomonadati</taxon>
        <taxon>Pseudomonadota</taxon>
        <taxon>Alphaproteobacteria</taxon>
        <taxon>Hyphomicrobiales</taxon>
        <taxon>Notoacmeibacteraceae</taxon>
        <taxon>Notoacmeibacter</taxon>
    </lineage>
</organism>
<sequence>MTGYVYMLASQKNGTLYIGVTNSLARRIPEHREATKGFTARYGCHRLVWYEEHFDMRDAIQREKTMKRWPRAWRVALIEEHNPDWNELFVGWGWE</sequence>
<dbReference type="EMBL" id="NBYO01000002">
    <property type="protein sequence ID" value="OXT00256.1"/>
    <property type="molecule type" value="Genomic_DNA"/>
</dbReference>